<protein>
    <recommendedName>
        <fullName evidence="1">AB hydrolase-1 domain-containing protein</fullName>
    </recommendedName>
</protein>
<proteinExistence type="predicted"/>
<dbReference type="GeneID" id="8296668"/>
<dbReference type="AlphaFoldDB" id="C5M284"/>
<name>C5M284_CANTT</name>
<dbReference type="Gene3D" id="3.40.50.1820">
    <property type="entry name" value="alpha/beta hydrolase"/>
    <property type="match status" value="1"/>
</dbReference>
<dbReference type="Pfam" id="PF00561">
    <property type="entry name" value="Abhydrolase_1"/>
    <property type="match status" value="1"/>
</dbReference>
<dbReference type="GO" id="GO:0046464">
    <property type="term" value="P:acylglycerol catabolic process"/>
    <property type="evidence" value="ECO:0007669"/>
    <property type="project" value="TreeGrafter"/>
</dbReference>
<dbReference type="VEuPathDB" id="FungiDB:CTRG_00173"/>
<dbReference type="GO" id="GO:0047372">
    <property type="term" value="F:monoacylglycerol lipase activity"/>
    <property type="evidence" value="ECO:0007669"/>
    <property type="project" value="TreeGrafter"/>
</dbReference>
<dbReference type="SUPFAM" id="SSF53474">
    <property type="entry name" value="alpha/beta-Hydrolases"/>
    <property type="match status" value="1"/>
</dbReference>
<dbReference type="GO" id="GO:0016020">
    <property type="term" value="C:membrane"/>
    <property type="evidence" value="ECO:0007669"/>
    <property type="project" value="TreeGrafter"/>
</dbReference>
<accession>C5M284</accession>
<evidence type="ECO:0000313" key="2">
    <source>
        <dbReference type="EMBL" id="EER35434.1"/>
    </source>
</evidence>
<dbReference type="InterPro" id="IPR000073">
    <property type="entry name" value="AB_hydrolase_1"/>
</dbReference>
<dbReference type="InterPro" id="IPR029058">
    <property type="entry name" value="AB_hydrolase_fold"/>
</dbReference>
<dbReference type="EMBL" id="GG692395">
    <property type="protein sequence ID" value="EER35434.1"/>
    <property type="molecule type" value="Genomic_DNA"/>
</dbReference>
<dbReference type="KEGG" id="ctp:CTRG_00173"/>
<dbReference type="OrthoDB" id="408373at2759"/>
<gene>
    <name evidence="2" type="ORF">CTRG_00173</name>
</gene>
<evidence type="ECO:0000259" key="1">
    <source>
        <dbReference type="Pfam" id="PF00561"/>
    </source>
</evidence>
<dbReference type="PANTHER" id="PTHR43798">
    <property type="entry name" value="MONOACYLGLYCEROL LIPASE"/>
    <property type="match status" value="1"/>
</dbReference>
<sequence>MNSGFTTNHQFYTYIPSTTTTTTSNKLLIFLHGLGSSQNFYYSLISYFTDLNILLIDNEGAGNSKLFHENLTLNDLSENVVSIVQELGFINHELILVGHSMSGMLVNYMNLYTNLKIIQNILIAPVHSTKELSNAMNSRIDILNKSQELSPLANTIPISATGPQSTGLQKAFIRQLILGNSVKGYCANCKAIISGENYEFNYEKINVPTLLVYGEYDKTSPWIGCIEEISNGLSKVVTLKKLPVGHWIAIEDDQGLATLMKEFIR</sequence>
<dbReference type="Proteomes" id="UP000002037">
    <property type="component" value="Unassembled WGS sequence"/>
</dbReference>
<dbReference type="HOGENOM" id="CLU_020336_50_3_1"/>
<organism evidence="2 3">
    <name type="scientific">Candida tropicalis (strain ATCC MYA-3404 / T1)</name>
    <name type="common">Yeast</name>
    <dbReference type="NCBI Taxonomy" id="294747"/>
    <lineage>
        <taxon>Eukaryota</taxon>
        <taxon>Fungi</taxon>
        <taxon>Dikarya</taxon>
        <taxon>Ascomycota</taxon>
        <taxon>Saccharomycotina</taxon>
        <taxon>Pichiomycetes</taxon>
        <taxon>Debaryomycetaceae</taxon>
        <taxon>Candida/Lodderomyces clade</taxon>
        <taxon>Candida</taxon>
    </lineage>
</organism>
<keyword evidence="3" id="KW-1185">Reference proteome</keyword>
<dbReference type="InterPro" id="IPR050266">
    <property type="entry name" value="AB_hydrolase_sf"/>
</dbReference>
<dbReference type="eggNOG" id="ENOG502S2YE">
    <property type="taxonomic scope" value="Eukaryota"/>
</dbReference>
<feature type="domain" description="AB hydrolase-1" evidence="1">
    <location>
        <begin position="27"/>
        <end position="252"/>
    </location>
</feature>
<reference evidence="2 3" key="1">
    <citation type="journal article" date="2009" name="Nature">
        <title>Evolution of pathogenicity and sexual reproduction in eight Candida genomes.</title>
        <authorList>
            <person name="Butler G."/>
            <person name="Rasmussen M.D."/>
            <person name="Lin M.F."/>
            <person name="Santos M.A."/>
            <person name="Sakthikumar S."/>
            <person name="Munro C.A."/>
            <person name="Rheinbay E."/>
            <person name="Grabherr M."/>
            <person name="Forche A."/>
            <person name="Reedy J.L."/>
            <person name="Agrafioti I."/>
            <person name="Arnaud M.B."/>
            <person name="Bates S."/>
            <person name="Brown A.J."/>
            <person name="Brunke S."/>
            <person name="Costanzo M.C."/>
            <person name="Fitzpatrick D.A."/>
            <person name="de Groot P.W."/>
            <person name="Harris D."/>
            <person name="Hoyer L.L."/>
            <person name="Hube B."/>
            <person name="Klis F.M."/>
            <person name="Kodira C."/>
            <person name="Lennard N."/>
            <person name="Logue M.E."/>
            <person name="Martin R."/>
            <person name="Neiman A.M."/>
            <person name="Nikolaou E."/>
            <person name="Quail M.A."/>
            <person name="Quinn J."/>
            <person name="Santos M.C."/>
            <person name="Schmitzberger F.F."/>
            <person name="Sherlock G."/>
            <person name="Shah P."/>
            <person name="Silverstein K.A."/>
            <person name="Skrzypek M.S."/>
            <person name="Soll D."/>
            <person name="Staggs R."/>
            <person name="Stansfield I."/>
            <person name="Stumpf M.P."/>
            <person name="Sudbery P.E."/>
            <person name="Srikantha T."/>
            <person name="Zeng Q."/>
            <person name="Berman J."/>
            <person name="Berriman M."/>
            <person name="Heitman J."/>
            <person name="Gow N.A."/>
            <person name="Lorenz M.C."/>
            <person name="Birren B.W."/>
            <person name="Kellis M."/>
            <person name="Cuomo C.A."/>
        </authorList>
    </citation>
    <scope>NUCLEOTIDE SEQUENCE [LARGE SCALE GENOMIC DNA]</scope>
    <source>
        <strain evidence="3">ATCC MYA-3404 / T1</strain>
    </source>
</reference>
<evidence type="ECO:0000313" key="3">
    <source>
        <dbReference type="Proteomes" id="UP000002037"/>
    </source>
</evidence>
<dbReference type="PANTHER" id="PTHR43798:SF5">
    <property type="entry name" value="MONOACYLGLYCEROL LIPASE ABHD6"/>
    <property type="match status" value="1"/>
</dbReference>
<dbReference type="RefSeq" id="XP_002545392.1">
    <property type="nucleotide sequence ID" value="XM_002545346.1"/>
</dbReference>
<dbReference type="STRING" id="294747.C5M284"/>